<keyword evidence="3" id="KW-0378">Hydrolase</keyword>
<sequence>MRTHPALLATSVALVAGLLTAGAAPAAAQDRPEIRQVMQELLSQGAVGVQVRVHDGRGDWTGSAGTTRLGGRTPVRTDARFRAGSITKTFVATVLLQLVDEGRIGLDDPVTRHLPRFGLDRRITVRMVLQHTSGLFSHTGEFRPDGTMDHPIPLEGRNFAANRFRGYSPDELVRAALTRPPRFEPGADWSYSNTNYILVGLLIEKVTGTPYATQVNRRIIEPLNLRATSLPGTRALIPGPHAQGYYSYRDGAGVATENATVLNPSWAHAAGEIISTTADLDTFLAALHGGALLAPHLLAEMRKLVRKGNGGYGLGVAASNPAPGCEVFFGHSGGIHGYNSHLYGNADGSKRIQISINTAGGDLDSGDVVPPTTEPTAFKAIKAVFCAKS</sequence>
<keyword evidence="3" id="KW-0121">Carboxypeptidase</keyword>
<dbReference type="AlphaFoldDB" id="A0A7W7FTM1"/>
<protein>
    <submittedName>
        <fullName evidence="3">D-alanyl-D-alanine carboxypeptidase</fullName>
        <ecNumber evidence="3">3.4.16.4</ecNumber>
    </submittedName>
</protein>
<feature type="domain" description="Beta-lactamase-related" evidence="2">
    <location>
        <begin position="35"/>
        <end position="354"/>
    </location>
</feature>
<reference evidence="3 4" key="1">
    <citation type="submission" date="2020-08" db="EMBL/GenBank/DDBJ databases">
        <title>Sequencing the genomes of 1000 actinobacteria strains.</title>
        <authorList>
            <person name="Klenk H.-P."/>
        </authorList>
    </citation>
    <scope>NUCLEOTIDE SEQUENCE [LARGE SCALE GENOMIC DNA]</scope>
    <source>
        <strain evidence="3 4">DSM 44230</strain>
    </source>
</reference>
<keyword evidence="1" id="KW-0732">Signal</keyword>
<dbReference type="RefSeq" id="WP_185003041.1">
    <property type="nucleotide sequence ID" value="NZ_BAAAUI010000002.1"/>
</dbReference>
<dbReference type="GO" id="GO:0009002">
    <property type="term" value="F:serine-type D-Ala-D-Ala carboxypeptidase activity"/>
    <property type="evidence" value="ECO:0007669"/>
    <property type="project" value="UniProtKB-EC"/>
</dbReference>
<dbReference type="PANTHER" id="PTHR46825">
    <property type="entry name" value="D-ALANYL-D-ALANINE-CARBOXYPEPTIDASE/ENDOPEPTIDASE AMPH"/>
    <property type="match status" value="1"/>
</dbReference>
<dbReference type="Proteomes" id="UP000533598">
    <property type="component" value="Unassembled WGS sequence"/>
</dbReference>
<feature type="signal peptide" evidence="1">
    <location>
        <begin position="1"/>
        <end position="28"/>
    </location>
</feature>
<evidence type="ECO:0000256" key="1">
    <source>
        <dbReference type="SAM" id="SignalP"/>
    </source>
</evidence>
<evidence type="ECO:0000313" key="4">
    <source>
        <dbReference type="Proteomes" id="UP000533598"/>
    </source>
</evidence>
<proteinExistence type="predicted"/>
<accession>A0A7W7FTM1</accession>
<dbReference type="EC" id="3.4.16.4" evidence="3"/>
<evidence type="ECO:0000259" key="2">
    <source>
        <dbReference type="Pfam" id="PF00144"/>
    </source>
</evidence>
<dbReference type="InterPro" id="IPR001466">
    <property type="entry name" value="Beta-lactam-related"/>
</dbReference>
<dbReference type="SUPFAM" id="SSF56601">
    <property type="entry name" value="beta-lactamase/transpeptidase-like"/>
    <property type="match status" value="1"/>
</dbReference>
<gene>
    <name evidence="3" type="ORF">HNR67_003253</name>
</gene>
<comment type="caution">
    <text evidence="3">The sequence shown here is derived from an EMBL/GenBank/DDBJ whole genome shotgun (WGS) entry which is preliminary data.</text>
</comment>
<name>A0A7W7FTM1_9PSEU</name>
<dbReference type="Gene3D" id="3.40.710.10">
    <property type="entry name" value="DD-peptidase/beta-lactamase superfamily"/>
    <property type="match status" value="1"/>
</dbReference>
<dbReference type="InterPro" id="IPR012338">
    <property type="entry name" value="Beta-lactam/transpept-like"/>
</dbReference>
<keyword evidence="3" id="KW-0645">Protease</keyword>
<evidence type="ECO:0000313" key="3">
    <source>
        <dbReference type="EMBL" id="MBB4677135.1"/>
    </source>
</evidence>
<keyword evidence="4" id="KW-1185">Reference proteome</keyword>
<dbReference type="PANTHER" id="PTHR46825:SF7">
    <property type="entry name" value="D-ALANYL-D-ALANINE CARBOXYPEPTIDASE"/>
    <property type="match status" value="1"/>
</dbReference>
<dbReference type="InterPro" id="IPR050491">
    <property type="entry name" value="AmpC-like"/>
</dbReference>
<feature type="chain" id="PRO_5039394248" evidence="1">
    <location>
        <begin position="29"/>
        <end position="389"/>
    </location>
</feature>
<dbReference type="Pfam" id="PF00144">
    <property type="entry name" value="Beta-lactamase"/>
    <property type="match status" value="1"/>
</dbReference>
<dbReference type="EMBL" id="JACHMH010000001">
    <property type="protein sequence ID" value="MBB4677135.1"/>
    <property type="molecule type" value="Genomic_DNA"/>
</dbReference>
<organism evidence="3 4">
    <name type="scientific">Crossiella cryophila</name>
    <dbReference type="NCBI Taxonomy" id="43355"/>
    <lineage>
        <taxon>Bacteria</taxon>
        <taxon>Bacillati</taxon>
        <taxon>Actinomycetota</taxon>
        <taxon>Actinomycetes</taxon>
        <taxon>Pseudonocardiales</taxon>
        <taxon>Pseudonocardiaceae</taxon>
        <taxon>Crossiella</taxon>
    </lineage>
</organism>